<keyword evidence="1" id="KW-0732">Signal</keyword>
<gene>
    <name evidence="2" type="ORF">K6958_04355</name>
</gene>
<proteinExistence type="predicted"/>
<accession>A0ABY4RBW7</accession>
<keyword evidence="3" id="KW-1185">Reference proteome</keyword>
<feature type="chain" id="PRO_5047193824" evidence="1">
    <location>
        <begin position="19"/>
        <end position="83"/>
    </location>
</feature>
<evidence type="ECO:0000313" key="2">
    <source>
        <dbReference type="EMBL" id="UQY44927.1"/>
    </source>
</evidence>
<dbReference type="RefSeq" id="WP_249893515.1">
    <property type="nucleotide sequence ID" value="NZ_CP082904.1"/>
</dbReference>
<evidence type="ECO:0000313" key="3">
    <source>
        <dbReference type="Proteomes" id="UP001056635"/>
    </source>
</evidence>
<name>A0ABY4RBW7_9GAMM</name>
<dbReference type="Proteomes" id="UP001056635">
    <property type="component" value="Chromosome"/>
</dbReference>
<sequence>MKILLFACGLLMTGSVCAATISGSIDVRLTIYKQCEIDGQAPIRGQPAVDCGQQPSAQPKVTTTTLQQDAKIRQETRLITVEW</sequence>
<evidence type="ECO:0000256" key="1">
    <source>
        <dbReference type="SAM" id="SignalP"/>
    </source>
</evidence>
<dbReference type="EMBL" id="CP082904">
    <property type="protein sequence ID" value="UQY44927.1"/>
    <property type="molecule type" value="Genomic_DNA"/>
</dbReference>
<feature type="signal peptide" evidence="1">
    <location>
        <begin position="1"/>
        <end position="18"/>
    </location>
</feature>
<organism evidence="2 3">
    <name type="scientific">Mixta hanseatica</name>
    <dbReference type="NCBI Taxonomy" id="2872648"/>
    <lineage>
        <taxon>Bacteria</taxon>
        <taxon>Pseudomonadati</taxon>
        <taxon>Pseudomonadota</taxon>
        <taxon>Gammaproteobacteria</taxon>
        <taxon>Enterobacterales</taxon>
        <taxon>Erwiniaceae</taxon>
        <taxon>Mixta</taxon>
    </lineage>
</organism>
<reference evidence="2" key="1">
    <citation type="submission" date="2021-09" db="EMBL/GenBank/DDBJ databases">
        <title>First case of bloodstream infection caused by Mixta hanseatica sp. nov., a member of the Erwiniaceae family.</title>
        <authorList>
            <person name="Both A."/>
            <person name="Huang J."/>
            <person name="Wenzel P."/>
            <person name="Aepfelbacher M."/>
            <person name="Rohde H."/>
            <person name="Christner M."/>
            <person name="Hentschke M."/>
        </authorList>
    </citation>
    <scope>NUCLEOTIDE SEQUENCE</scope>
    <source>
        <strain evidence="2">X22927</strain>
    </source>
</reference>
<protein>
    <submittedName>
        <fullName evidence="2">Uncharacterized protein</fullName>
    </submittedName>
</protein>